<keyword evidence="3" id="KW-0732">Signal</keyword>
<organism evidence="7 8">
    <name type="scientific">Periweissella beninensis</name>
    <dbReference type="NCBI Taxonomy" id="504936"/>
    <lineage>
        <taxon>Bacteria</taxon>
        <taxon>Bacillati</taxon>
        <taxon>Bacillota</taxon>
        <taxon>Bacilli</taxon>
        <taxon>Lactobacillales</taxon>
        <taxon>Lactobacillaceae</taxon>
        <taxon>Periweissella</taxon>
    </lineage>
</organism>
<evidence type="ECO:0000313" key="8">
    <source>
        <dbReference type="Proteomes" id="UP001057481"/>
    </source>
</evidence>
<dbReference type="Proteomes" id="UP001057481">
    <property type="component" value="Unassembled WGS sequence"/>
</dbReference>
<name>A0ABT0VJ37_9LACO</name>
<evidence type="ECO:0000256" key="1">
    <source>
        <dbReference type="ARBA" id="ARBA00004635"/>
    </source>
</evidence>
<gene>
    <name evidence="7" type="ORF">KAK10_04245</name>
</gene>
<keyword evidence="4" id="KW-0472">Membrane</keyword>
<evidence type="ECO:0000256" key="3">
    <source>
        <dbReference type="ARBA" id="ARBA00022729"/>
    </source>
</evidence>
<dbReference type="EMBL" id="JAGMVS010000051">
    <property type="protein sequence ID" value="MCM2437138.1"/>
    <property type="molecule type" value="Genomic_DNA"/>
</dbReference>
<keyword evidence="8" id="KW-1185">Reference proteome</keyword>
<dbReference type="SUPFAM" id="SSF53850">
    <property type="entry name" value="Periplasmic binding protein-like II"/>
    <property type="match status" value="1"/>
</dbReference>
<dbReference type="Gene3D" id="3.40.190.10">
    <property type="entry name" value="Periplasmic binding protein-like II"/>
    <property type="match status" value="2"/>
</dbReference>
<dbReference type="PANTHER" id="PTHR30429:SF3">
    <property type="entry name" value="LIPOPROTEIN"/>
    <property type="match status" value="1"/>
</dbReference>
<keyword evidence="5" id="KW-0564">Palmitate</keyword>
<comment type="subcellular location">
    <subcellularLocation>
        <location evidence="1">Membrane</location>
        <topology evidence="1">Lipid-anchor</topology>
    </subcellularLocation>
</comment>
<dbReference type="RefSeq" id="WP_205144244.1">
    <property type="nucleotide sequence ID" value="NZ_JAFBDN010000027.1"/>
</dbReference>
<sequence>MNYKIIGLSLGIGLLSVGLVACGSQKSSSATKQQNITIGSMGGDAQIWRYIAKSSQAKKAGLKITVKEFTTGPSLNTATANGQVDVNAFQSYAYYEAYNAAKSNTKKLAVLGTTYLEPVGIYSNKYKKLSAIKTGATVAIANNPANAARDLLLLKSAGLIKLKKNFNPGTGTEKDIIANPKKLKITEIDDTTGPRVLKSVDLVLINNTIATEGGLNVLKDSIYHEKISAETKTAINILATAKKEANNKQYLKLVKLYQSAFVKKYVEKEFNGTKVAVNKPISYLTK</sequence>
<proteinExistence type="inferred from homology"/>
<comment type="similarity">
    <text evidence="2">Belongs to the NlpA lipoprotein family.</text>
</comment>
<evidence type="ECO:0000256" key="6">
    <source>
        <dbReference type="ARBA" id="ARBA00023288"/>
    </source>
</evidence>
<dbReference type="Pfam" id="PF03180">
    <property type="entry name" value="Lipoprotein_9"/>
    <property type="match status" value="1"/>
</dbReference>
<dbReference type="InterPro" id="IPR004872">
    <property type="entry name" value="Lipoprotein_NlpA"/>
</dbReference>
<reference evidence="7" key="1">
    <citation type="submission" date="2021-04" db="EMBL/GenBank/DDBJ databases">
        <title>Taxonomic assessment of Weissella genus.</title>
        <authorList>
            <person name="Fanelli F."/>
            <person name="Chieffi D."/>
            <person name="Dell'Aquila A."/>
            <person name="Gyu-Sung C."/>
            <person name="Franz C.M.A.P."/>
            <person name="Fusco V."/>
        </authorList>
    </citation>
    <scope>NUCLEOTIDE SEQUENCE</scope>
    <source>
        <strain evidence="7">LMG 25373</strain>
    </source>
</reference>
<protein>
    <submittedName>
        <fullName evidence="7">Metal ABC transporter substrate-binding protein</fullName>
    </submittedName>
</protein>
<dbReference type="PROSITE" id="PS51257">
    <property type="entry name" value="PROKAR_LIPOPROTEIN"/>
    <property type="match status" value="1"/>
</dbReference>
<evidence type="ECO:0000256" key="5">
    <source>
        <dbReference type="ARBA" id="ARBA00023139"/>
    </source>
</evidence>
<comment type="caution">
    <text evidence="7">The sequence shown here is derived from an EMBL/GenBank/DDBJ whole genome shotgun (WGS) entry which is preliminary data.</text>
</comment>
<evidence type="ECO:0000313" key="7">
    <source>
        <dbReference type="EMBL" id="MCM2437138.1"/>
    </source>
</evidence>
<dbReference type="PANTHER" id="PTHR30429">
    <property type="entry name" value="D-METHIONINE-BINDING LIPOPROTEIN METQ"/>
    <property type="match status" value="1"/>
</dbReference>
<accession>A0ABT0VJ37</accession>
<evidence type="ECO:0000256" key="2">
    <source>
        <dbReference type="ARBA" id="ARBA00008973"/>
    </source>
</evidence>
<keyword evidence="6" id="KW-0449">Lipoprotein</keyword>
<evidence type="ECO:0000256" key="4">
    <source>
        <dbReference type="ARBA" id="ARBA00023136"/>
    </source>
</evidence>